<evidence type="ECO:0000313" key="1">
    <source>
        <dbReference type="EMBL" id="PRQ08916.1"/>
    </source>
</evidence>
<dbReference type="RefSeq" id="WP_181233309.1">
    <property type="nucleotide sequence ID" value="NZ_PVNL01000032.1"/>
</dbReference>
<dbReference type="AlphaFoldDB" id="A0A2S9YV00"/>
<organism evidence="1 2">
    <name type="scientific">Enhygromyxa salina</name>
    <dbReference type="NCBI Taxonomy" id="215803"/>
    <lineage>
        <taxon>Bacteria</taxon>
        <taxon>Pseudomonadati</taxon>
        <taxon>Myxococcota</taxon>
        <taxon>Polyangia</taxon>
        <taxon>Nannocystales</taxon>
        <taxon>Nannocystaceae</taxon>
        <taxon>Enhygromyxa</taxon>
    </lineage>
</organism>
<evidence type="ECO:0000313" key="2">
    <source>
        <dbReference type="Proteomes" id="UP000238823"/>
    </source>
</evidence>
<proteinExistence type="predicted"/>
<protein>
    <submittedName>
        <fullName evidence="1">Uncharacterized protein</fullName>
    </submittedName>
</protein>
<name>A0A2S9YV00_9BACT</name>
<dbReference type="EMBL" id="PVNL01000032">
    <property type="protein sequence ID" value="PRQ08916.1"/>
    <property type="molecule type" value="Genomic_DNA"/>
</dbReference>
<gene>
    <name evidence="1" type="ORF">ENSA7_13150</name>
</gene>
<accession>A0A2S9YV00</accession>
<reference evidence="1 2" key="1">
    <citation type="submission" date="2018-03" db="EMBL/GenBank/DDBJ databases">
        <title>Draft Genome Sequences of the Obligatory Marine Myxobacteria Enhygromyxa salina SWB007.</title>
        <authorList>
            <person name="Poehlein A."/>
            <person name="Moghaddam J.A."/>
            <person name="Harms H."/>
            <person name="Alanjari M."/>
            <person name="Koenig G.M."/>
            <person name="Daniel R."/>
            <person name="Schaeberle T.F."/>
        </authorList>
    </citation>
    <scope>NUCLEOTIDE SEQUENCE [LARGE SCALE GENOMIC DNA]</scope>
    <source>
        <strain evidence="1 2">SWB007</strain>
    </source>
</reference>
<dbReference type="Proteomes" id="UP000238823">
    <property type="component" value="Unassembled WGS sequence"/>
</dbReference>
<comment type="caution">
    <text evidence="1">The sequence shown here is derived from an EMBL/GenBank/DDBJ whole genome shotgun (WGS) entry which is preliminary data.</text>
</comment>
<sequence>MRRRREGLELAVGVGLLLGPLMFALTLPRPGEVAATCDAEPAAEPTPEVIVVEVCEREPAPEPTPAPEPAPEPEPVLDGALPFVFVNANGLVFSTEAAPEWGTGRFHEPPGDATFRVGKRAKLSQLPATLLAQRGRSFDLYGPNGKVCSARVGELRVISQYDGWSLDEVMGEDIWERYEDPEDIPKRMWRDALWAREGHWLVAEIESDHSCEGALWARDAALPAPMILRPTQRETSEGTARIATFERSDELAQTRAEYTAWYDALPPEAREYEQTWQTMANQAPASVTSWVDGANHVRLVELDFGSDTESCGDGFAARITSLDLVDGDSFIDTGRYTDVTAIFDADLDGKLEYLYVEAWDSGMMLTSESEALDLSLMIDRDFVCPC</sequence>